<dbReference type="Proteomes" id="UP001642360">
    <property type="component" value="Unassembled WGS sequence"/>
</dbReference>
<feature type="compositionally biased region" description="Basic and acidic residues" evidence="1">
    <location>
        <begin position="107"/>
        <end position="120"/>
    </location>
</feature>
<proteinExistence type="predicted"/>
<keyword evidence="3" id="KW-1185">Reference proteome</keyword>
<gene>
    <name evidence="2" type="ORF">ILEXP_LOCUS5395</name>
</gene>
<evidence type="ECO:0000313" key="2">
    <source>
        <dbReference type="EMBL" id="CAK9138293.1"/>
    </source>
</evidence>
<protein>
    <submittedName>
        <fullName evidence="2">Uncharacterized protein</fullName>
    </submittedName>
</protein>
<reference evidence="2 3" key="1">
    <citation type="submission" date="2024-02" db="EMBL/GenBank/DDBJ databases">
        <authorList>
            <person name="Vignale AGUSTIN F."/>
            <person name="Sosa J E."/>
            <person name="Modenutti C."/>
        </authorList>
    </citation>
    <scope>NUCLEOTIDE SEQUENCE [LARGE SCALE GENOMIC DNA]</scope>
</reference>
<feature type="non-terminal residue" evidence="2">
    <location>
        <position position="182"/>
    </location>
</feature>
<feature type="region of interest" description="Disordered" evidence="1">
    <location>
        <begin position="55"/>
        <end position="127"/>
    </location>
</feature>
<comment type="caution">
    <text evidence="2">The sequence shown here is derived from an EMBL/GenBank/DDBJ whole genome shotgun (WGS) entry which is preliminary data.</text>
</comment>
<organism evidence="2 3">
    <name type="scientific">Ilex paraguariensis</name>
    <name type="common">yerba mate</name>
    <dbReference type="NCBI Taxonomy" id="185542"/>
    <lineage>
        <taxon>Eukaryota</taxon>
        <taxon>Viridiplantae</taxon>
        <taxon>Streptophyta</taxon>
        <taxon>Embryophyta</taxon>
        <taxon>Tracheophyta</taxon>
        <taxon>Spermatophyta</taxon>
        <taxon>Magnoliopsida</taxon>
        <taxon>eudicotyledons</taxon>
        <taxon>Gunneridae</taxon>
        <taxon>Pentapetalae</taxon>
        <taxon>asterids</taxon>
        <taxon>campanulids</taxon>
        <taxon>Aquifoliales</taxon>
        <taxon>Aquifoliaceae</taxon>
        <taxon>Ilex</taxon>
    </lineage>
</organism>
<dbReference type="AlphaFoldDB" id="A0ABC8R0F1"/>
<name>A0ABC8R0F1_9AQUA</name>
<sequence>MNQPTSSSSTSDIPFTPRFPVGVRHAVKESLDREILMLHPSHLQWKSWDRDEKEKVAKIKDDSTIPKKRPREEVEPMVEETPLLKRTMKKQAVTPPVKEQGTTSSKKRTEATMESTRNEIKTSLSPQNEDVPLRSLLPSYGKHYKIGARVALNIPPPRYLLARKDDILASSSSLDIVVVAGE</sequence>
<dbReference type="EMBL" id="CAUOFW020000875">
    <property type="protein sequence ID" value="CAK9138293.1"/>
    <property type="molecule type" value="Genomic_DNA"/>
</dbReference>
<feature type="compositionally biased region" description="Basic and acidic residues" evidence="1">
    <location>
        <begin position="55"/>
        <end position="74"/>
    </location>
</feature>
<evidence type="ECO:0000313" key="3">
    <source>
        <dbReference type="Proteomes" id="UP001642360"/>
    </source>
</evidence>
<evidence type="ECO:0000256" key="1">
    <source>
        <dbReference type="SAM" id="MobiDB-lite"/>
    </source>
</evidence>
<accession>A0ABC8R0F1</accession>